<evidence type="ECO:0000256" key="1">
    <source>
        <dbReference type="SAM" id="Coils"/>
    </source>
</evidence>
<evidence type="ECO:0000313" key="4">
    <source>
        <dbReference type="EMBL" id="QFY44101.1"/>
    </source>
</evidence>
<protein>
    <submittedName>
        <fullName evidence="4">IS110 family transposase</fullName>
    </submittedName>
</protein>
<dbReference type="InterPro" id="IPR047650">
    <property type="entry name" value="Transpos_IS110"/>
</dbReference>
<dbReference type="Pfam" id="PF02371">
    <property type="entry name" value="Transposase_20"/>
    <property type="match status" value="1"/>
</dbReference>
<dbReference type="OrthoDB" id="5289737at2"/>
<keyword evidence="5" id="KW-1185">Reference proteome</keyword>
<feature type="coiled-coil region" evidence="1">
    <location>
        <begin position="180"/>
        <end position="214"/>
    </location>
</feature>
<proteinExistence type="predicted"/>
<dbReference type="Pfam" id="PF01548">
    <property type="entry name" value="DEDD_Tnp_IS110"/>
    <property type="match status" value="1"/>
</dbReference>
<dbReference type="NCBIfam" id="NF033542">
    <property type="entry name" value="transpos_IS110"/>
    <property type="match status" value="1"/>
</dbReference>
<dbReference type="Proteomes" id="UP000325755">
    <property type="component" value="Chromosome"/>
</dbReference>
<dbReference type="KEGG" id="mmob:F6R98_16905"/>
<sequence length="346" mass="38346">MKITTIGIDLAKEVFQVYGVDTHGRRLLCKQIKRKDMAKFFANLDPCLIGMEACGGAHDWARKLTGYGHTVKLMAPQFVKPYVKTNKNDRADAEAICEAVARPNLRFVPVKTVEQQGILSVHRARQGFVHARTAQGNQLRGLLSEFGIVIPNGISAVFRRMPEILEDAGNGLPDVMRQLLERLFLNLKEMDRQVEELEQQIRLWHRENEASRKLEAIPGIGPITASALVATIGQAREFKDGRQLAAWLGLVPRQNSSGGKSTLLGISKRGDSYLRTLLIHGARSVVRLTANQARPDNWLLGLIGRRHKNVAAVALANKNARIIWALLAKDRLFQSDYAPAAKAAGV</sequence>
<dbReference type="PANTHER" id="PTHR33055:SF3">
    <property type="entry name" value="PUTATIVE TRANSPOSASE FOR IS117-RELATED"/>
    <property type="match status" value="1"/>
</dbReference>
<evidence type="ECO:0000259" key="2">
    <source>
        <dbReference type="Pfam" id="PF01548"/>
    </source>
</evidence>
<evidence type="ECO:0000259" key="3">
    <source>
        <dbReference type="Pfam" id="PF02371"/>
    </source>
</evidence>
<evidence type="ECO:0000313" key="5">
    <source>
        <dbReference type="Proteomes" id="UP000325755"/>
    </source>
</evidence>
<dbReference type="GO" id="GO:0006313">
    <property type="term" value="P:DNA transposition"/>
    <property type="evidence" value="ECO:0007669"/>
    <property type="project" value="InterPro"/>
</dbReference>
<dbReference type="AlphaFoldDB" id="A0A5Q0BP95"/>
<dbReference type="GO" id="GO:0004803">
    <property type="term" value="F:transposase activity"/>
    <property type="evidence" value="ECO:0007669"/>
    <property type="project" value="InterPro"/>
</dbReference>
<dbReference type="EMBL" id="CP044205">
    <property type="protein sequence ID" value="QFY44101.1"/>
    <property type="molecule type" value="Genomic_DNA"/>
</dbReference>
<dbReference type="InParanoid" id="A0A5Q0BP95"/>
<dbReference type="InterPro" id="IPR002525">
    <property type="entry name" value="Transp_IS110-like_N"/>
</dbReference>
<feature type="domain" description="Transposase IS116/IS110/IS902 C-terminal" evidence="3">
    <location>
        <begin position="212"/>
        <end position="292"/>
    </location>
</feature>
<dbReference type="PANTHER" id="PTHR33055">
    <property type="entry name" value="TRANSPOSASE FOR INSERTION SEQUENCE ELEMENT IS1111A"/>
    <property type="match status" value="1"/>
</dbReference>
<dbReference type="GO" id="GO:0003677">
    <property type="term" value="F:DNA binding"/>
    <property type="evidence" value="ECO:0007669"/>
    <property type="project" value="InterPro"/>
</dbReference>
<dbReference type="RefSeq" id="WP_153250069.1">
    <property type="nucleotide sequence ID" value="NZ_CP044205.1"/>
</dbReference>
<gene>
    <name evidence="4" type="ORF">F6R98_16905</name>
</gene>
<feature type="domain" description="Transposase IS110-like N-terminal" evidence="2">
    <location>
        <begin position="6"/>
        <end position="146"/>
    </location>
</feature>
<dbReference type="InterPro" id="IPR003346">
    <property type="entry name" value="Transposase_20"/>
</dbReference>
<name>A0A5Q0BP95_9GAMM</name>
<keyword evidence="1" id="KW-0175">Coiled coil</keyword>
<accession>A0A5Q0BP95</accession>
<reference evidence="4 5" key="1">
    <citation type="submission" date="2019-09" db="EMBL/GenBank/DDBJ databases">
        <title>Ecophysiology of the spiral-shaped methanotroph Methylospira mobilis as revealed by the complete genome sequence.</title>
        <authorList>
            <person name="Oshkin I.Y."/>
            <person name="Dedysh S.N."/>
            <person name="Miroshnikov K."/>
            <person name="Danilova O.V."/>
            <person name="Hakobyan A."/>
            <person name="Liesack W."/>
        </authorList>
    </citation>
    <scope>NUCLEOTIDE SEQUENCE [LARGE SCALE GENOMIC DNA]</scope>
    <source>
        <strain evidence="4 5">Shm1</strain>
    </source>
</reference>
<organism evidence="4 5">
    <name type="scientific">Candidatus Methylospira mobilis</name>
    <dbReference type="NCBI Taxonomy" id="1808979"/>
    <lineage>
        <taxon>Bacteria</taxon>
        <taxon>Pseudomonadati</taxon>
        <taxon>Pseudomonadota</taxon>
        <taxon>Gammaproteobacteria</taxon>
        <taxon>Methylococcales</taxon>
        <taxon>Methylococcaceae</taxon>
        <taxon>Candidatus Methylospira</taxon>
    </lineage>
</organism>